<gene>
    <name evidence="3" type="ORF">EV382_5079</name>
</gene>
<keyword evidence="2" id="KW-1133">Transmembrane helix</keyword>
<evidence type="ECO:0000256" key="1">
    <source>
        <dbReference type="SAM" id="MobiDB-lite"/>
    </source>
</evidence>
<proteinExistence type="predicted"/>
<feature type="transmembrane region" description="Helical" evidence="2">
    <location>
        <begin position="122"/>
        <end position="148"/>
    </location>
</feature>
<name>A0A4Q7UJW4_9ACTN</name>
<feature type="region of interest" description="Disordered" evidence="1">
    <location>
        <begin position="1"/>
        <end position="20"/>
    </location>
</feature>
<evidence type="ECO:0000313" key="4">
    <source>
        <dbReference type="Proteomes" id="UP000293781"/>
    </source>
</evidence>
<dbReference type="AlphaFoldDB" id="A0A4Q7UJW4"/>
<keyword evidence="2" id="KW-0812">Transmembrane</keyword>
<organism evidence="3 4">
    <name type="scientific">Micromonospora violae</name>
    <dbReference type="NCBI Taxonomy" id="1278207"/>
    <lineage>
        <taxon>Bacteria</taxon>
        <taxon>Bacillati</taxon>
        <taxon>Actinomycetota</taxon>
        <taxon>Actinomycetes</taxon>
        <taxon>Micromonosporales</taxon>
        <taxon>Micromonosporaceae</taxon>
        <taxon>Micromonospora</taxon>
    </lineage>
</organism>
<accession>A0A4Q7UJW4</accession>
<protein>
    <submittedName>
        <fullName evidence="3">Uncharacterized protein</fullName>
    </submittedName>
</protein>
<feature type="region of interest" description="Disordered" evidence="1">
    <location>
        <begin position="250"/>
        <end position="273"/>
    </location>
</feature>
<evidence type="ECO:0000256" key="2">
    <source>
        <dbReference type="SAM" id="Phobius"/>
    </source>
</evidence>
<reference evidence="3 4" key="1">
    <citation type="submission" date="2019-02" db="EMBL/GenBank/DDBJ databases">
        <title>Sequencing the genomes of 1000 actinobacteria strains.</title>
        <authorList>
            <person name="Klenk H.-P."/>
        </authorList>
    </citation>
    <scope>NUCLEOTIDE SEQUENCE [LARGE SCALE GENOMIC DNA]</scope>
    <source>
        <strain evidence="3 4">DSM 45888</strain>
    </source>
</reference>
<comment type="caution">
    <text evidence="3">The sequence shown here is derived from an EMBL/GenBank/DDBJ whole genome shotgun (WGS) entry which is preliminary data.</text>
</comment>
<feature type="transmembrane region" description="Helical" evidence="2">
    <location>
        <begin position="211"/>
        <end position="232"/>
    </location>
</feature>
<keyword evidence="2" id="KW-0472">Membrane</keyword>
<dbReference type="Proteomes" id="UP000293781">
    <property type="component" value="Unassembled WGS sequence"/>
</dbReference>
<sequence length="273" mass="28444">MRLRADALNHQAGRRAGSVRTRPFDVDRHLGYESCPVTPATVSGTTESREDIDNRYMISPTGTTAPVPHPGRPPRPRSVATACLLLALAAVAHLAALPLTYWHQDFFHEAARSFTPTGGVSFAALGSTAELAADLLTALLSLVLLALAATNLAGANGARIASWATAPFLACCATVGAVRSPRPLYSVYSPEDIDRITAMARDAMPGWLEPLLLTLGLGAPVAITVALVLLALPPANGFFRSRPSVDPAWPAHSGDVVPRSTTAVGPEGSTGAG</sequence>
<feature type="transmembrane region" description="Helical" evidence="2">
    <location>
        <begin position="79"/>
        <end position="102"/>
    </location>
</feature>
<dbReference type="EMBL" id="SHKK01000001">
    <property type="protein sequence ID" value="RZT81787.1"/>
    <property type="molecule type" value="Genomic_DNA"/>
</dbReference>
<feature type="transmembrane region" description="Helical" evidence="2">
    <location>
        <begin position="160"/>
        <end position="178"/>
    </location>
</feature>
<evidence type="ECO:0000313" key="3">
    <source>
        <dbReference type="EMBL" id="RZT81787.1"/>
    </source>
</evidence>
<keyword evidence="4" id="KW-1185">Reference proteome</keyword>